<accession>B5YE64</accession>
<sequence>MSGVKEFWEGLKSKGIFLYLGFIILYFVFFSLAIFITAMNGSLNMWIEKIKIYAFITPKTPDSQVLKIIDDLKANFRIKEISYITQKDAWEKLKEIIGKENDIFAWGSPDSLPKALEITPLNLDNIEYLLSFIMNYNFVEEVRYSEEMVNQWYKLNSVINYIKKLYIYLGSLAFLIISVELLAHAHLAFPNFSVSSQIWENIFVTLTSAFISFLLVFFISSFIKEQVMIYLPYFEFVFDIKHILVWLLYFILSSIIVSFTSALMSFQRLK</sequence>
<organism evidence="3 4">
    <name type="scientific">Dictyoglomus thermophilum (strain ATCC 35947 / DSM 3960 / H-6-12)</name>
    <dbReference type="NCBI Taxonomy" id="309799"/>
    <lineage>
        <taxon>Bacteria</taxon>
        <taxon>Pseudomonadati</taxon>
        <taxon>Dictyoglomota</taxon>
        <taxon>Dictyoglomia</taxon>
        <taxon>Dictyoglomales</taxon>
        <taxon>Dictyoglomaceae</taxon>
        <taxon>Dictyoglomus</taxon>
    </lineage>
</organism>
<dbReference type="KEGG" id="dth:DICTH_0972"/>
<gene>
    <name evidence="3" type="ordered locus">DICTH_0972</name>
</gene>
<dbReference type="AlphaFoldDB" id="B5YE64"/>
<evidence type="ECO:0000259" key="2">
    <source>
        <dbReference type="Pfam" id="PF18075"/>
    </source>
</evidence>
<name>B5YE64_DICT6</name>
<feature type="transmembrane region" description="Helical" evidence="1">
    <location>
        <begin position="201"/>
        <end position="223"/>
    </location>
</feature>
<keyword evidence="4" id="KW-1185">Reference proteome</keyword>
<proteinExistence type="predicted"/>
<dbReference type="Proteomes" id="UP000001733">
    <property type="component" value="Chromosome"/>
</dbReference>
<dbReference type="OrthoDB" id="9812665at2"/>
<dbReference type="PANTHER" id="PTHR47755">
    <property type="entry name" value="CELL DIVISION PROTEIN FTSX"/>
    <property type="match status" value="1"/>
</dbReference>
<feature type="transmembrane region" description="Helical" evidence="1">
    <location>
        <begin position="165"/>
        <end position="189"/>
    </location>
</feature>
<feature type="transmembrane region" description="Helical" evidence="1">
    <location>
        <begin position="243"/>
        <end position="266"/>
    </location>
</feature>
<evidence type="ECO:0000313" key="4">
    <source>
        <dbReference type="Proteomes" id="UP000001733"/>
    </source>
</evidence>
<evidence type="ECO:0000256" key="1">
    <source>
        <dbReference type="SAM" id="Phobius"/>
    </source>
</evidence>
<dbReference type="HOGENOM" id="CLU_1029472_0_0_0"/>
<dbReference type="InterPro" id="IPR040690">
    <property type="entry name" value="FtsX_ECD"/>
</dbReference>
<evidence type="ECO:0000313" key="3">
    <source>
        <dbReference type="EMBL" id="ACI19968.1"/>
    </source>
</evidence>
<dbReference type="Gene3D" id="3.30.70.3040">
    <property type="match status" value="1"/>
</dbReference>
<dbReference type="RefSeq" id="WP_012548600.1">
    <property type="nucleotide sequence ID" value="NC_011297.1"/>
</dbReference>
<dbReference type="PANTHER" id="PTHR47755:SF1">
    <property type="entry name" value="CELL DIVISION PROTEIN FTSX"/>
    <property type="match status" value="1"/>
</dbReference>
<dbReference type="GO" id="GO:0051301">
    <property type="term" value="P:cell division"/>
    <property type="evidence" value="ECO:0007669"/>
    <property type="project" value="InterPro"/>
</dbReference>
<feature type="domain" description="FtsX extracellular" evidence="2">
    <location>
        <begin position="51"/>
        <end position="142"/>
    </location>
</feature>
<dbReference type="PaxDb" id="309799-DICTH_0972"/>
<dbReference type="GO" id="GO:0016020">
    <property type="term" value="C:membrane"/>
    <property type="evidence" value="ECO:0007669"/>
    <property type="project" value="InterPro"/>
</dbReference>
<feature type="transmembrane region" description="Helical" evidence="1">
    <location>
        <begin position="16"/>
        <end position="39"/>
    </location>
</feature>
<protein>
    <recommendedName>
        <fullName evidence="2">FtsX extracellular domain-containing protein</fullName>
    </recommendedName>
</protein>
<dbReference type="STRING" id="309799.DICTH_0972"/>
<keyword evidence="1" id="KW-0472">Membrane</keyword>
<dbReference type="InterPro" id="IPR004513">
    <property type="entry name" value="FtsX"/>
</dbReference>
<dbReference type="eggNOG" id="COG2177">
    <property type="taxonomic scope" value="Bacteria"/>
</dbReference>
<keyword evidence="1" id="KW-1133">Transmembrane helix</keyword>
<keyword evidence="1" id="KW-0812">Transmembrane</keyword>
<dbReference type="Pfam" id="PF18075">
    <property type="entry name" value="FtsX_ECD"/>
    <property type="match status" value="1"/>
</dbReference>
<dbReference type="EMBL" id="CP001146">
    <property type="protein sequence ID" value="ACI19968.1"/>
    <property type="molecule type" value="Genomic_DNA"/>
</dbReference>
<reference evidence="3 4" key="1">
    <citation type="journal article" date="2014" name="Genome Announc.">
        <title>Complete Genome Sequence of the Extreme Thermophile Dictyoglomus thermophilum H-6-12.</title>
        <authorList>
            <person name="Coil D.A."/>
            <person name="Badger J.H."/>
            <person name="Forberger H.C."/>
            <person name="Riggs F."/>
            <person name="Madupu R."/>
            <person name="Fedorova N."/>
            <person name="Ward N."/>
            <person name="Robb F.T."/>
            <person name="Eisen J.A."/>
        </authorList>
    </citation>
    <scope>NUCLEOTIDE SEQUENCE [LARGE SCALE GENOMIC DNA]</scope>
    <source>
        <strain evidence="4">ATCC 35947 / DSM 3960 / H-6-12</strain>
    </source>
</reference>